<dbReference type="Proteomes" id="UP001620397">
    <property type="component" value="Unassembled WGS sequence"/>
</dbReference>
<organism evidence="2 3">
    <name type="scientific">Dyella agri</name>
    <dbReference type="NCBI Taxonomy" id="1926869"/>
    <lineage>
        <taxon>Bacteria</taxon>
        <taxon>Pseudomonadati</taxon>
        <taxon>Pseudomonadota</taxon>
        <taxon>Gammaproteobacteria</taxon>
        <taxon>Lysobacterales</taxon>
        <taxon>Rhodanobacteraceae</taxon>
        <taxon>Dyella</taxon>
    </lineage>
</organism>
<proteinExistence type="predicted"/>
<evidence type="ECO:0000313" key="3">
    <source>
        <dbReference type="Proteomes" id="UP001620397"/>
    </source>
</evidence>
<evidence type="ECO:0000256" key="1">
    <source>
        <dbReference type="SAM" id="SignalP"/>
    </source>
</evidence>
<dbReference type="SUPFAM" id="SSF50630">
    <property type="entry name" value="Acid proteases"/>
    <property type="match status" value="1"/>
</dbReference>
<accession>A0ABW8KF71</accession>
<dbReference type="RefSeq" id="WP_404536194.1">
    <property type="nucleotide sequence ID" value="NZ_JADIKL010000002.1"/>
</dbReference>
<feature type="signal peptide" evidence="1">
    <location>
        <begin position="1"/>
        <end position="24"/>
    </location>
</feature>
<reference evidence="2 3" key="1">
    <citation type="submission" date="2020-10" db="EMBL/GenBank/DDBJ databases">
        <title>Phylogeny of dyella-like bacteria.</title>
        <authorList>
            <person name="Fu J."/>
        </authorList>
    </citation>
    <scope>NUCLEOTIDE SEQUENCE [LARGE SCALE GENOMIC DNA]</scope>
    <source>
        <strain evidence="2 3">DKC-1</strain>
    </source>
</reference>
<comment type="caution">
    <text evidence="2">The sequence shown here is derived from an EMBL/GenBank/DDBJ whole genome shotgun (WGS) entry which is preliminary data.</text>
</comment>
<dbReference type="Gene3D" id="2.40.70.10">
    <property type="entry name" value="Acid Proteases"/>
    <property type="match status" value="1"/>
</dbReference>
<name>A0ABW8KF71_9GAMM</name>
<keyword evidence="3" id="KW-1185">Reference proteome</keyword>
<dbReference type="PROSITE" id="PS51257">
    <property type="entry name" value="PROKAR_LIPOPROTEIN"/>
    <property type="match status" value="1"/>
</dbReference>
<sequence>MRKKLLVHALASFGLMAACGTASASASPPVTIKLEPYLGSALAMHAEVNGHPGLFLFDTGGGVTIIGPDVAKAIGCTPWGRITGFRMTGERLDFQRCDNLVFNVAGIPMKASEAGVFDIMGLVPKDAPHLDGSLGLDLFAGRSITLDASGRTLTIESAESLQARVRHAREVPIRLVRDAEGVALTVDVAVPTPKGTAWMELDSGNAGGAYIIAKYLAPMFGLDPGKSGPQPVRFDVAGGIPVEGKALAMDLIKDGNLGAPFFKQWALTVDLASGRAWLSHAAPGNAP</sequence>
<keyword evidence="1" id="KW-0732">Signal</keyword>
<evidence type="ECO:0000313" key="2">
    <source>
        <dbReference type="EMBL" id="MFK2929763.1"/>
    </source>
</evidence>
<dbReference type="EMBL" id="JADIKL010000002">
    <property type="protein sequence ID" value="MFK2929763.1"/>
    <property type="molecule type" value="Genomic_DNA"/>
</dbReference>
<feature type="chain" id="PRO_5046284084" evidence="1">
    <location>
        <begin position="25"/>
        <end position="287"/>
    </location>
</feature>
<dbReference type="InterPro" id="IPR021109">
    <property type="entry name" value="Peptidase_aspartic_dom_sf"/>
</dbReference>
<dbReference type="Pfam" id="PF13650">
    <property type="entry name" value="Asp_protease_2"/>
    <property type="match status" value="1"/>
</dbReference>
<gene>
    <name evidence="2" type="ORF">ISP14_03050</name>
</gene>
<protein>
    <submittedName>
        <fullName evidence="2">Retropepsin-like domain-containing protein</fullName>
    </submittedName>
</protein>